<sequence length="260" mass="28522">MRKEFLLHCCFAACALSAGAEPLRHVEFGTQLFPPYVVELQERASGPMVDVLNAACRSLGWNCNARIYPWRRAVDLMERAEIDGLFPLLDVPARHERMWMSVPVVDGRYVFFSRRGVDFAYRGPESLAGHEIGVFGPSGTSMTLQDLAAGAQAKVRLERDNLVALKMLAAGRYGERGLVFANEQVALWLLASNAMTGLQSSGGAKDIYYVFGLTRRRVSAADSAAFDEALKELCRTGQTAELVKPYGVPASACTTAPVRR</sequence>
<dbReference type="Pfam" id="PF00497">
    <property type="entry name" value="SBP_bac_3"/>
    <property type="match status" value="1"/>
</dbReference>
<comment type="caution">
    <text evidence="3">The sequence shown here is derived from an EMBL/GenBank/DDBJ whole genome shotgun (WGS) entry which is preliminary data.</text>
</comment>
<dbReference type="PANTHER" id="PTHR35936:SF25">
    <property type="entry name" value="ABC TRANSPORTER SUBSTRATE-BINDING PROTEIN"/>
    <property type="match status" value="1"/>
</dbReference>
<keyword evidence="4" id="KW-1185">Reference proteome</keyword>
<gene>
    <name evidence="3" type="ORF">J2X20_001074</name>
</gene>
<evidence type="ECO:0000256" key="1">
    <source>
        <dbReference type="ARBA" id="ARBA00022729"/>
    </source>
</evidence>
<evidence type="ECO:0000259" key="2">
    <source>
        <dbReference type="Pfam" id="PF00497"/>
    </source>
</evidence>
<dbReference type="RefSeq" id="WP_310261940.1">
    <property type="nucleotide sequence ID" value="NZ_JAVDXU010000001.1"/>
</dbReference>
<feature type="domain" description="Solute-binding protein family 3/N-terminal" evidence="2">
    <location>
        <begin position="33"/>
        <end position="246"/>
    </location>
</feature>
<evidence type="ECO:0000313" key="4">
    <source>
        <dbReference type="Proteomes" id="UP001180453"/>
    </source>
</evidence>
<reference evidence="3 4" key="1">
    <citation type="submission" date="2023-07" db="EMBL/GenBank/DDBJ databases">
        <title>Sorghum-associated microbial communities from plants grown in Nebraska, USA.</title>
        <authorList>
            <person name="Schachtman D."/>
        </authorList>
    </citation>
    <scope>NUCLEOTIDE SEQUENCE [LARGE SCALE GENOMIC DNA]</scope>
    <source>
        <strain evidence="3 4">BE314</strain>
    </source>
</reference>
<dbReference type="Proteomes" id="UP001180453">
    <property type="component" value="Unassembled WGS sequence"/>
</dbReference>
<dbReference type="SUPFAM" id="SSF53850">
    <property type="entry name" value="Periplasmic binding protein-like II"/>
    <property type="match status" value="1"/>
</dbReference>
<protein>
    <submittedName>
        <fullName evidence="3">Polar amino acid transport system substrate-binding protein</fullName>
    </submittedName>
</protein>
<accession>A0ABU1YJP7</accession>
<organism evidence="3 4">
    <name type="scientific">Roseateles saccharophilus</name>
    <name type="common">Pseudomonas saccharophila</name>
    <dbReference type="NCBI Taxonomy" id="304"/>
    <lineage>
        <taxon>Bacteria</taxon>
        <taxon>Pseudomonadati</taxon>
        <taxon>Pseudomonadota</taxon>
        <taxon>Betaproteobacteria</taxon>
        <taxon>Burkholderiales</taxon>
        <taxon>Sphaerotilaceae</taxon>
        <taxon>Roseateles</taxon>
    </lineage>
</organism>
<proteinExistence type="predicted"/>
<keyword evidence="1" id="KW-0732">Signal</keyword>
<dbReference type="Gene3D" id="3.40.190.10">
    <property type="entry name" value="Periplasmic binding protein-like II"/>
    <property type="match status" value="2"/>
</dbReference>
<name>A0ABU1YJP7_ROSSA</name>
<dbReference type="InterPro" id="IPR001638">
    <property type="entry name" value="Solute-binding_3/MltF_N"/>
</dbReference>
<evidence type="ECO:0000313" key="3">
    <source>
        <dbReference type="EMBL" id="MDR7268445.1"/>
    </source>
</evidence>
<dbReference type="EMBL" id="JAVDXU010000001">
    <property type="protein sequence ID" value="MDR7268445.1"/>
    <property type="molecule type" value="Genomic_DNA"/>
</dbReference>
<dbReference type="PANTHER" id="PTHR35936">
    <property type="entry name" value="MEMBRANE-BOUND LYTIC MUREIN TRANSGLYCOSYLASE F"/>
    <property type="match status" value="1"/>
</dbReference>